<feature type="chain" id="PRO_5044624332" evidence="2">
    <location>
        <begin position="21"/>
        <end position="2546"/>
    </location>
</feature>
<proteinExistence type="predicted"/>
<feature type="region of interest" description="Disordered" evidence="1">
    <location>
        <begin position="1221"/>
        <end position="1241"/>
    </location>
</feature>
<keyword evidence="3" id="KW-1185">Reference proteome</keyword>
<dbReference type="Proteomes" id="UP000046395">
    <property type="component" value="Unassembled WGS sequence"/>
</dbReference>
<protein>
    <submittedName>
        <fullName evidence="4 5">Uncharacterized protein</fullName>
    </submittedName>
</protein>
<dbReference type="PROSITE" id="PS51257">
    <property type="entry name" value="PROKAR_LIPOPROTEIN"/>
    <property type="match status" value="1"/>
</dbReference>
<feature type="region of interest" description="Disordered" evidence="1">
    <location>
        <begin position="864"/>
        <end position="884"/>
    </location>
</feature>
<evidence type="ECO:0000313" key="3">
    <source>
        <dbReference type="Proteomes" id="UP000046395"/>
    </source>
</evidence>
<evidence type="ECO:0000313" key="5">
    <source>
        <dbReference type="WBParaSite" id="TMUE_2000008930.2"/>
    </source>
</evidence>
<dbReference type="WBParaSite" id="TMUE_2000008930.1">
    <property type="protein sequence ID" value="TMUE_2000008930.1"/>
    <property type="gene ID" value="WBGene00285439"/>
</dbReference>
<reference evidence="3" key="1">
    <citation type="submission" date="2013-11" db="EMBL/GenBank/DDBJ databases">
        <authorList>
            <person name="Aslett M."/>
        </authorList>
    </citation>
    <scope>NUCLEOTIDE SEQUENCE [LARGE SCALE GENOMIC DNA]</scope>
    <source>
        <strain evidence="3">Edinburgh</strain>
    </source>
</reference>
<feature type="compositionally biased region" description="Basic and acidic residues" evidence="1">
    <location>
        <begin position="1931"/>
        <end position="1941"/>
    </location>
</feature>
<feature type="region of interest" description="Disordered" evidence="1">
    <location>
        <begin position="1096"/>
        <end position="1125"/>
    </location>
</feature>
<feature type="compositionally biased region" description="Basic and acidic residues" evidence="1">
    <location>
        <begin position="1097"/>
        <end position="1108"/>
    </location>
</feature>
<feature type="compositionally biased region" description="Polar residues" evidence="1">
    <location>
        <begin position="1942"/>
        <end position="1951"/>
    </location>
</feature>
<sequence length="2546" mass="282464">MGKSLLLWSIFLATLSVGDACSSNASVTGCSLVSSPGDRYEGLMLIEYIKRETFNQGILLDNRLTKMVYLMGAKQKAANIKVFFFIAPTQCRASNEISLDRLYSKDCPLEKGMGWRKCMGQINTEKTRASISCAVVAPEGKKDSELSNSVKDEKAEVNLIEGDDVTEKEAEHLDAVVKDHIFHSSFYIDDWYVRMIRLYERRETQNGLFVKFSLAPSLCSKDIKISLDQLYSSSCPIIQKGEWMLCSGIILNRTAGDYRITCRTVAQSRITETNNANSAIYDTSSSTIEVLTSIEAVQIITVLKRVLITEIMEIHGTHVRIVHLQTLKRGTTGVYVEFTIAPSKCRSQLKVSLEQLYSATCPVDMEATKITCKASMIFTKMGTYTIHCDSRVITAQAKSEDSIDINNIKMEEETEETIITTSLEQIITTESVTIDGKLATFETLIHHKNVGTGIEVEFTVTNSICGSTTEGSIHIVQSEVCTKQVSSKRLHCKGVISLMPGVKDNVNCEENRDGTEEVDPSRPSSPENPLTDPETTERIIISIKQLMFTEAMTIKGYHARVEKLLNYAMVKTGIQVVFTISQTTCRGKLKIPIEEVYSELCDSDDKKTATCKGILPYDPGRKHTIRCSDGDKLTTETDPSTSTVDGGHSEVVRKVERLVFIEKMTIDGYYVRVEKLTKYEQRSNGVDVAFIIKSTTCATKITITIGQLYSTSCPSQILSDPVYCEGLLLPNQFSKHYIKCRHSDGTEKPLAPAPPRPMDAEIVETAEIANITIQIKRLMLSKKLTIQGKHVQFDTLIMHKKIQTGIEVQFTVGDTSCTSSTQLTVEELYGGQCTLLEYKKRLICKAFISTVLWIKDYVECSEQDDVEEDDPTKPSGPGSDLITDPMSADTMVYIMKLMFFERMTINGHHVRVNKLIRHEMVSFGAMVEFTIAETTCSGKLRATMQAIYSNYCVVRSTSVVVCKGLLPLQSGIDHTIKCSGGDKLTEDFPPRPPVENQEDVNGNANHPQIIVQIKRLVFTERFSIDGLYPAFGSVTKEISVPSGTQVEFTIIATVCDIKLPITIEQLYSSYCPPQKPIVEQICKGLLPSNPSVPHSIKCHDPHTFDPQREPTSPTPGQGTNVQTEEEITTSIKRLVITERITIAGQQPRFEKLIRHKRIETGIDIEFTLVDPRCNSSTEKPEDLIHGEPCAPHGYTKRLLCRGVLSLTFGIADTVKCEEIKEEVDPSRPSTPGVQQTDPETKERITKSVKEIIFIETMTIRGYHARVDKLLKYETVRTGVQVEFTIFQTTCNGKLKIPMEQIYSEICSRVETATVIICKGVIPHGSGVDHTIRCSDGDKLTTKNDPSTSPNDSGSTTAIQTTVYAELIRKVERLVFIEKMTIGDYYARVEKLTKYEKRPTGVDVVFTIRQTTCSTKVLVTIDQLYFTSCTLQSSSDPAICKGFLPLDNIFAHEIKCYFADGTERPLAPSPTSPVIGESFETAEMTEITTHIKRLIFSKGLTVKGQQARLDTLVSHKKVESGIQVQFTITETIYDSSIHVNTDPKSGHLKKLICIAIISTVSGINDDVECSERDDIVKVDPSRPSVPGGEAVTDPSTALNIDQILIAVKKLMLAESMTINGHHVRVEKLIERRVVTSGVMVEFTIVQTTCSGIRKLSLEQLYSQHCTVVHSTTTIVCKGFLPMQYGASHTIRCSGGDKLTQDPSRPSVPTEGDDIEITNRPDIMEKVKKLVFHEKLSIVGRHSRVQSLMRVTTVSTGVEVKFKITATVCHVALKISIEQVYSSRCEPQRPAVDQICMGIIYSDPYLKHSIKCIDAKKADSIDDSASSIHGHVPETETAETTEIKTLIKQLITKEHITINGQHAQLERLVTHKRYQTYIQVEFIVIDPSCSTTTDIPAGITSPGTCTNGQYTKKLICKGTLSLVFGTKDNVDCKESRDDHEQIDPSKQPSTPGSSLPDPIGSEKIKMSVKEFLFMQSMTIKGYHVRVDKLLKHEVVSTGVHVEFTIYQTNCDGKLQISMEQIYSSMCIRADTMTVVICKGVLPSSTDTKHSIVCSDGDKLLKEADPSISGVDGGSTTVAPTTVYLKVVHKVQRLVFVERMTIDGYYARVDQVTKYENVSAGTKVVFTVRQTSCATSVRITIDQLYSTMCAAQSYDDPLTCSGTLPYQDMFMYVITCVFANGTERELAPSSQDPVRVNIVESNEIAVVTKEIKQALVTKRFGIHDHHARLDTVIKSKQVQTGIEVQFTVIETSCHSSLQISVEQLYSQACIKHGYAKKLICIGIISSLPGMKDDVKCSERDDIIEEDPSEPSAPGSGIITDPITATAEEITSSIKKVMFTETMTINGRHIRVDKLIKQEFVSSGVIVEFTITETSCNGRLKITLEIIYSHRCDAVHSSTTIICKGFLPLRPGSNHTIRCSGGDKLLEEYPGRPLLPPSHGKDGQLSTESVSNLIKKILFNKGKYLNGRYARLVSLNKFESAARNELVVWFTIAPSMCRSERKVSILELYSNSCPVNAECLSLTCEGTLSTSINGKYNFRCSVAVTFSGLN</sequence>
<reference evidence="4" key="3">
    <citation type="submission" date="2019-12" db="UniProtKB">
        <authorList>
            <consortium name="WormBaseParasite"/>
        </authorList>
    </citation>
    <scope>IDENTIFICATION</scope>
</reference>
<accession>A0A5S6QNX1</accession>
<reference evidence="3" key="2">
    <citation type="submission" date="2014-03" db="EMBL/GenBank/DDBJ databases">
        <title>The whipworm genome and dual-species transcriptomics of an intimate host-pathogen interaction.</title>
        <authorList>
            <person name="Foth B.J."/>
            <person name="Tsai I.J."/>
            <person name="Reid A.J."/>
            <person name="Bancroft A.J."/>
            <person name="Nichol S."/>
            <person name="Tracey A."/>
            <person name="Holroyd N."/>
            <person name="Cotton J.A."/>
            <person name="Stanley E.J."/>
            <person name="Zarowiecki M."/>
            <person name="Liu J.Z."/>
            <person name="Huckvale T."/>
            <person name="Cooper P.J."/>
            <person name="Grencis R.K."/>
            <person name="Berriman M."/>
        </authorList>
    </citation>
    <scope>NUCLEOTIDE SEQUENCE [LARGE SCALE GENOMIC DNA]</scope>
    <source>
        <strain evidence="3">Edinburgh</strain>
    </source>
</reference>
<evidence type="ECO:0000313" key="4">
    <source>
        <dbReference type="WBParaSite" id="TMUE_2000008930.1"/>
    </source>
</evidence>
<feature type="compositionally biased region" description="Polar residues" evidence="1">
    <location>
        <begin position="1109"/>
        <end position="1122"/>
    </location>
</feature>
<keyword evidence="2" id="KW-0732">Signal</keyword>
<name>A0A5S6QNX1_TRIMR</name>
<organism evidence="3 4">
    <name type="scientific">Trichuris muris</name>
    <name type="common">Mouse whipworm</name>
    <dbReference type="NCBI Taxonomy" id="70415"/>
    <lineage>
        <taxon>Eukaryota</taxon>
        <taxon>Metazoa</taxon>
        <taxon>Ecdysozoa</taxon>
        <taxon>Nematoda</taxon>
        <taxon>Enoplea</taxon>
        <taxon>Dorylaimia</taxon>
        <taxon>Trichinellida</taxon>
        <taxon>Trichuridae</taxon>
        <taxon>Trichuris</taxon>
    </lineage>
</organism>
<feature type="region of interest" description="Disordered" evidence="1">
    <location>
        <begin position="506"/>
        <end position="536"/>
    </location>
</feature>
<feature type="region of interest" description="Disordered" evidence="1">
    <location>
        <begin position="1931"/>
        <end position="1957"/>
    </location>
</feature>
<feature type="compositionally biased region" description="Polar residues" evidence="1">
    <location>
        <begin position="1227"/>
        <end position="1237"/>
    </location>
</feature>
<feature type="signal peptide" evidence="2">
    <location>
        <begin position="1"/>
        <end position="20"/>
    </location>
</feature>
<dbReference type="WBParaSite" id="TMUE_2000008930.2">
    <property type="protein sequence ID" value="TMUE_2000008930.2"/>
    <property type="gene ID" value="WBGene00285439"/>
</dbReference>
<evidence type="ECO:0000256" key="2">
    <source>
        <dbReference type="SAM" id="SignalP"/>
    </source>
</evidence>
<evidence type="ECO:0000256" key="1">
    <source>
        <dbReference type="SAM" id="MobiDB-lite"/>
    </source>
</evidence>